<protein>
    <recommendedName>
        <fullName evidence="2">Inhibitor I9 domain-containing protein</fullName>
    </recommendedName>
</protein>
<feature type="domain" description="Inhibitor I9" evidence="2">
    <location>
        <begin position="41"/>
        <end position="144"/>
    </location>
</feature>
<dbReference type="Pfam" id="PF05922">
    <property type="entry name" value="Inhibitor_I9"/>
    <property type="match status" value="1"/>
</dbReference>
<organism evidence="3 4">
    <name type="scientific">Paspalum notatum var. saurae</name>
    <dbReference type="NCBI Taxonomy" id="547442"/>
    <lineage>
        <taxon>Eukaryota</taxon>
        <taxon>Viridiplantae</taxon>
        <taxon>Streptophyta</taxon>
        <taxon>Embryophyta</taxon>
        <taxon>Tracheophyta</taxon>
        <taxon>Spermatophyta</taxon>
        <taxon>Magnoliopsida</taxon>
        <taxon>Liliopsida</taxon>
        <taxon>Poales</taxon>
        <taxon>Poaceae</taxon>
        <taxon>PACMAD clade</taxon>
        <taxon>Panicoideae</taxon>
        <taxon>Andropogonodae</taxon>
        <taxon>Paspaleae</taxon>
        <taxon>Paspalinae</taxon>
        <taxon>Paspalum</taxon>
    </lineage>
</organism>
<name>A0AAQ3T8A7_PASNO</name>
<evidence type="ECO:0000256" key="1">
    <source>
        <dbReference type="SAM" id="Phobius"/>
    </source>
</evidence>
<keyword evidence="1" id="KW-1133">Transmembrane helix</keyword>
<dbReference type="InterPro" id="IPR010259">
    <property type="entry name" value="S8pro/Inhibitor_I9"/>
</dbReference>
<sequence>MGVARREERRAPAAAFLYAVVVLGALAGGAGVHAFEDGTAVYIVTMKQAPVFHRRLTLEKLGSSTTANTVGGGGGGGAGDTPATSVLRTPRHGSTKPMNYGSFIVRLQNSLLKRTLRGEHYIKLYSYRYLINGFAVVITPLQVSYILYLIWIN</sequence>
<dbReference type="AlphaFoldDB" id="A0AAQ3T8A7"/>
<keyword evidence="1" id="KW-0812">Transmembrane</keyword>
<feature type="transmembrane region" description="Helical" evidence="1">
    <location>
        <begin position="129"/>
        <end position="151"/>
    </location>
</feature>
<dbReference type="Proteomes" id="UP001341281">
    <property type="component" value="Chromosome 04"/>
</dbReference>
<gene>
    <name evidence="3" type="ORF">U9M48_017597</name>
</gene>
<reference evidence="3 4" key="1">
    <citation type="submission" date="2024-02" db="EMBL/GenBank/DDBJ databases">
        <title>High-quality chromosome-scale genome assembly of Pensacola bahiagrass (Paspalum notatum Flugge var. saurae).</title>
        <authorList>
            <person name="Vega J.M."/>
            <person name="Podio M."/>
            <person name="Orjuela J."/>
            <person name="Siena L.A."/>
            <person name="Pessino S.C."/>
            <person name="Combes M.C."/>
            <person name="Mariac C."/>
            <person name="Albertini E."/>
            <person name="Pupilli F."/>
            <person name="Ortiz J.P.A."/>
            <person name="Leblanc O."/>
        </authorList>
    </citation>
    <scope>NUCLEOTIDE SEQUENCE [LARGE SCALE GENOMIC DNA]</scope>
    <source>
        <strain evidence="3">R1</strain>
        <tissue evidence="3">Leaf</tissue>
    </source>
</reference>
<evidence type="ECO:0000313" key="3">
    <source>
        <dbReference type="EMBL" id="WVZ68688.1"/>
    </source>
</evidence>
<accession>A0AAQ3T8A7</accession>
<keyword evidence="1" id="KW-0472">Membrane</keyword>
<evidence type="ECO:0000259" key="2">
    <source>
        <dbReference type="Pfam" id="PF05922"/>
    </source>
</evidence>
<keyword evidence="4" id="KW-1185">Reference proteome</keyword>
<evidence type="ECO:0000313" key="4">
    <source>
        <dbReference type="Proteomes" id="UP001341281"/>
    </source>
</evidence>
<proteinExistence type="predicted"/>
<dbReference type="EMBL" id="CP144748">
    <property type="protein sequence ID" value="WVZ68688.1"/>
    <property type="molecule type" value="Genomic_DNA"/>
</dbReference>